<dbReference type="PANTHER" id="PTHR43756">
    <property type="entry name" value="CHOLINE MONOOXYGENASE, CHLOROPLASTIC"/>
    <property type="match status" value="1"/>
</dbReference>
<evidence type="ECO:0000256" key="5">
    <source>
        <dbReference type="ARBA" id="ARBA00023004"/>
    </source>
</evidence>
<reference evidence="10" key="1">
    <citation type="submission" date="2020-05" db="EMBL/GenBank/DDBJ databases">
        <authorList>
            <person name="Chiriac C."/>
            <person name="Salcher M."/>
            <person name="Ghai R."/>
            <person name="Kavagutti S V."/>
        </authorList>
    </citation>
    <scope>NUCLEOTIDE SEQUENCE</scope>
</reference>
<keyword evidence="6" id="KW-0411">Iron-sulfur</keyword>
<evidence type="ECO:0000313" key="10">
    <source>
        <dbReference type="EMBL" id="CAB4635267.1"/>
    </source>
</evidence>
<dbReference type="GO" id="GO:0005506">
    <property type="term" value="F:iron ion binding"/>
    <property type="evidence" value="ECO:0007669"/>
    <property type="project" value="InterPro"/>
</dbReference>
<evidence type="ECO:0000256" key="7">
    <source>
        <dbReference type="ARBA" id="ARBA00023027"/>
    </source>
</evidence>
<dbReference type="InterPro" id="IPR015881">
    <property type="entry name" value="ARHD_Rieske_2Fe_2S"/>
</dbReference>
<dbReference type="PROSITE" id="PS00570">
    <property type="entry name" value="RING_HYDROXYL_ALPHA"/>
    <property type="match status" value="1"/>
</dbReference>
<keyword evidence="4" id="KW-0560">Oxidoreductase</keyword>
<comment type="cofactor">
    <cofactor evidence="1">
        <name>Fe cation</name>
        <dbReference type="ChEBI" id="CHEBI:24875"/>
    </cofactor>
</comment>
<dbReference type="InterPro" id="IPR015879">
    <property type="entry name" value="Ring_hydroxy_dOase_asu_C_dom"/>
</dbReference>
<dbReference type="SUPFAM" id="SSF50022">
    <property type="entry name" value="ISP domain"/>
    <property type="match status" value="1"/>
</dbReference>
<protein>
    <submittedName>
        <fullName evidence="10">Unannotated protein</fullName>
    </submittedName>
</protein>
<dbReference type="AlphaFoldDB" id="A0A6J6JDQ9"/>
<proteinExistence type="predicted"/>
<keyword evidence="7" id="KW-0520">NAD</keyword>
<evidence type="ECO:0000256" key="3">
    <source>
        <dbReference type="ARBA" id="ARBA00022723"/>
    </source>
</evidence>
<keyword evidence="2" id="KW-0001">2Fe-2S</keyword>
<dbReference type="Gene3D" id="2.102.10.10">
    <property type="entry name" value="Rieske [2Fe-2S] iron-sulphur domain"/>
    <property type="match status" value="1"/>
</dbReference>
<evidence type="ECO:0000313" key="9">
    <source>
        <dbReference type="EMBL" id="CAB4536013.1"/>
    </source>
</evidence>
<dbReference type="CDD" id="cd03469">
    <property type="entry name" value="Rieske_RO_Alpha_N"/>
    <property type="match status" value="1"/>
</dbReference>
<feature type="domain" description="Rieske" evidence="8">
    <location>
        <begin position="65"/>
        <end position="170"/>
    </location>
</feature>
<dbReference type="GO" id="GO:0016491">
    <property type="term" value="F:oxidoreductase activity"/>
    <property type="evidence" value="ECO:0007669"/>
    <property type="project" value="UniProtKB-KW"/>
</dbReference>
<dbReference type="Pfam" id="PF00355">
    <property type="entry name" value="Rieske"/>
    <property type="match status" value="1"/>
</dbReference>
<keyword evidence="5" id="KW-0408">Iron</keyword>
<dbReference type="InterPro" id="IPR001663">
    <property type="entry name" value="Rng_hydr_dOase-A"/>
</dbReference>
<dbReference type="InterPro" id="IPR017941">
    <property type="entry name" value="Rieske_2Fe-2S"/>
</dbReference>
<evidence type="ECO:0000256" key="2">
    <source>
        <dbReference type="ARBA" id="ARBA00022714"/>
    </source>
</evidence>
<dbReference type="Pfam" id="PF00848">
    <property type="entry name" value="Ring_hydroxyl_A"/>
    <property type="match status" value="1"/>
</dbReference>
<accession>A0A6J6JDQ9</accession>
<evidence type="ECO:0000256" key="1">
    <source>
        <dbReference type="ARBA" id="ARBA00001962"/>
    </source>
</evidence>
<dbReference type="PANTHER" id="PTHR43756:SF5">
    <property type="entry name" value="CHOLINE MONOOXYGENASE, CHLOROPLASTIC"/>
    <property type="match status" value="1"/>
</dbReference>
<gene>
    <name evidence="9" type="ORF">UFOPK1421_00356</name>
    <name evidence="10" type="ORF">UFOPK1960_00933</name>
</gene>
<evidence type="ECO:0000256" key="4">
    <source>
        <dbReference type="ARBA" id="ARBA00023002"/>
    </source>
</evidence>
<dbReference type="GO" id="GO:0051537">
    <property type="term" value="F:2 iron, 2 sulfur cluster binding"/>
    <property type="evidence" value="ECO:0007669"/>
    <property type="project" value="UniProtKB-KW"/>
</dbReference>
<keyword evidence="3" id="KW-0479">Metal-binding</keyword>
<evidence type="ECO:0000259" key="8">
    <source>
        <dbReference type="PROSITE" id="PS51296"/>
    </source>
</evidence>
<name>A0A6J6JDQ9_9ZZZZ</name>
<dbReference type="SUPFAM" id="SSF55961">
    <property type="entry name" value="Bet v1-like"/>
    <property type="match status" value="1"/>
</dbReference>
<sequence>MSITDHQQIASDRFPRELVRRLLDNYRGKTLDHAPTSMTEPATVFTDPTRFQKEVDLLFRQGSHIVGWTGELATPGTFITKNVAGHPVLITRAEDGVLRAFRNACSHRGAQVAQGCGEARRLTCPYHSWSYELNGDLAGQPQAYAFSDIDKSTLGLAPLPIADVAGLIAVSLSDDGDPAAAFADIEPQLRWCGYDQHEVVCQHTWTLKANWKIAFDVNLESYHVDHLHRDTLSNLVLHNPIYDSFGRHARWGFPTTGTEKVVDLPEEHWPAIMPVSIIHTLFPSTVLLETPVSCQMFRIYPGDNVNECTVDLTEASLKPITNEQDRAARQKGADFAALVVGTEDFPAAEQCQRGAEIGLKNFVFGTNEPMLQHWHRTWQNELNDKDKS</sequence>
<organism evidence="10">
    <name type="scientific">freshwater metagenome</name>
    <dbReference type="NCBI Taxonomy" id="449393"/>
    <lineage>
        <taxon>unclassified sequences</taxon>
        <taxon>metagenomes</taxon>
        <taxon>ecological metagenomes</taxon>
    </lineage>
</organism>
<dbReference type="PRINTS" id="PR00090">
    <property type="entry name" value="RNGDIOXGNASE"/>
</dbReference>
<evidence type="ECO:0000256" key="6">
    <source>
        <dbReference type="ARBA" id="ARBA00023014"/>
    </source>
</evidence>
<dbReference type="PROSITE" id="PS51296">
    <property type="entry name" value="RIESKE"/>
    <property type="match status" value="1"/>
</dbReference>
<dbReference type="InterPro" id="IPR036922">
    <property type="entry name" value="Rieske_2Fe-2S_sf"/>
</dbReference>
<dbReference type="EMBL" id="CAEZSL010000024">
    <property type="protein sequence ID" value="CAB4536013.1"/>
    <property type="molecule type" value="Genomic_DNA"/>
</dbReference>
<dbReference type="Gene3D" id="3.90.380.10">
    <property type="entry name" value="Naphthalene 1,2-dioxygenase Alpha Subunit, Chain A, domain 1"/>
    <property type="match status" value="1"/>
</dbReference>
<dbReference type="EMBL" id="CAEZVL010000143">
    <property type="protein sequence ID" value="CAB4635267.1"/>
    <property type="molecule type" value="Genomic_DNA"/>
</dbReference>